<accession>A0A4S5CMD4</accession>
<reference evidence="1 2" key="1">
    <citation type="submission" date="2019-04" db="EMBL/GenBank/DDBJ databases">
        <title>Comparative genomics of Aeromonas veronii strains pathogenic to fish.</title>
        <authorList>
            <person name="Cascarano M.C."/>
            <person name="Smyrli M."/>
            <person name="Katharios P."/>
        </authorList>
    </citation>
    <scope>NUCLEOTIDE SEQUENCE [LARGE SCALE GENOMIC DNA]</scope>
    <source>
        <strain evidence="1 2">XU1</strain>
    </source>
</reference>
<evidence type="ECO:0000313" key="1">
    <source>
        <dbReference type="EMBL" id="THJ47167.1"/>
    </source>
</evidence>
<dbReference type="RefSeq" id="WP_136501382.1">
    <property type="nucleotide sequence ID" value="NZ_CAWQPZ010000052.1"/>
</dbReference>
<dbReference type="Proteomes" id="UP000309618">
    <property type="component" value="Unassembled WGS sequence"/>
</dbReference>
<protein>
    <submittedName>
        <fullName evidence="1">Uncharacterized protein</fullName>
    </submittedName>
</protein>
<gene>
    <name evidence="1" type="ORF">E8Q35_04505</name>
</gene>
<proteinExistence type="predicted"/>
<dbReference type="AlphaFoldDB" id="A0A4S5CMD4"/>
<name>A0A4S5CMD4_AERVE</name>
<comment type="caution">
    <text evidence="1">The sequence shown here is derived from an EMBL/GenBank/DDBJ whole genome shotgun (WGS) entry which is preliminary data.</text>
</comment>
<organism evidence="1 2">
    <name type="scientific">Aeromonas veronii</name>
    <dbReference type="NCBI Taxonomy" id="654"/>
    <lineage>
        <taxon>Bacteria</taxon>
        <taxon>Pseudomonadati</taxon>
        <taxon>Pseudomonadota</taxon>
        <taxon>Gammaproteobacteria</taxon>
        <taxon>Aeromonadales</taxon>
        <taxon>Aeromonadaceae</taxon>
        <taxon>Aeromonas</taxon>
    </lineage>
</organism>
<dbReference type="EMBL" id="SSUX01000002">
    <property type="protein sequence ID" value="THJ47167.1"/>
    <property type="molecule type" value="Genomic_DNA"/>
</dbReference>
<evidence type="ECO:0000313" key="2">
    <source>
        <dbReference type="Proteomes" id="UP000309618"/>
    </source>
</evidence>
<sequence length="87" mass="9680">MAKITFRAKVNDGYVKIPKLGRQHCDMNAFHYHPRYGAYSNSTLFPQMLARIASDLTKGTGHLNVAKLPANVEVDTSKFLATVTIEV</sequence>